<evidence type="ECO:0000313" key="3">
    <source>
        <dbReference type="EMBL" id="CAF4425851.1"/>
    </source>
</evidence>
<feature type="region of interest" description="Disordered" evidence="1">
    <location>
        <begin position="32"/>
        <end position="65"/>
    </location>
</feature>
<feature type="non-terminal residue" evidence="2">
    <location>
        <position position="1"/>
    </location>
</feature>
<gene>
    <name evidence="2" type="ORF">OVA965_LOCUS42686</name>
    <name evidence="3" type="ORF">TMI583_LOCUS44674</name>
</gene>
<organism evidence="2 4">
    <name type="scientific">Didymodactylos carnosus</name>
    <dbReference type="NCBI Taxonomy" id="1234261"/>
    <lineage>
        <taxon>Eukaryota</taxon>
        <taxon>Metazoa</taxon>
        <taxon>Spiralia</taxon>
        <taxon>Gnathifera</taxon>
        <taxon>Rotifera</taxon>
        <taxon>Eurotatoria</taxon>
        <taxon>Bdelloidea</taxon>
        <taxon>Philodinida</taxon>
        <taxon>Philodinidae</taxon>
        <taxon>Didymodactylos</taxon>
    </lineage>
</organism>
<feature type="compositionally biased region" description="Basic and acidic residues" evidence="1">
    <location>
        <begin position="33"/>
        <end position="47"/>
    </location>
</feature>
<comment type="caution">
    <text evidence="2">The sequence shown here is derived from an EMBL/GenBank/DDBJ whole genome shotgun (WGS) entry which is preliminary data.</text>
</comment>
<feature type="region of interest" description="Disordered" evidence="1">
    <location>
        <begin position="87"/>
        <end position="106"/>
    </location>
</feature>
<evidence type="ECO:0000313" key="2">
    <source>
        <dbReference type="EMBL" id="CAF1611837.1"/>
    </source>
</evidence>
<name>A0A8S2G2T0_9BILA</name>
<reference evidence="2" key="1">
    <citation type="submission" date="2021-02" db="EMBL/GenBank/DDBJ databases">
        <authorList>
            <person name="Nowell W R."/>
        </authorList>
    </citation>
    <scope>NUCLEOTIDE SEQUENCE</scope>
</reference>
<dbReference type="EMBL" id="CAJNOK010053371">
    <property type="protein sequence ID" value="CAF1611837.1"/>
    <property type="molecule type" value="Genomic_DNA"/>
</dbReference>
<dbReference type="Proteomes" id="UP000677228">
    <property type="component" value="Unassembled WGS sequence"/>
</dbReference>
<dbReference type="AlphaFoldDB" id="A0A8S2G2T0"/>
<accession>A0A8S2G2T0</accession>
<feature type="non-terminal residue" evidence="2">
    <location>
        <position position="106"/>
    </location>
</feature>
<dbReference type="Proteomes" id="UP000682733">
    <property type="component" value="Unassembled WGS sequence"/>
</dbReference>
<sequence length="106" mass="12722">IPEQYRNMINLLIEAAWLTDWYKEQLYYSPYKIQRDNKDENVEDRNPPDVNFKQPEDKCSTRRGVPLSIDLDPNLIERLLETTYTTNVTTEQDDRQRRSTLNNNDK</sequence>
<protein>
    <submittedName>
        <fullName evidence="2">Uncharacterized protein</fullName>
    </submittedName>
</protein>
<evidence type="ECO:0000313" key="4">
    <source>
        <dbReference type="Proteomes" id="UP000677228"/>
    </source>
</evidence>
<proteinExistence type="predicted"/>
<dbReference type="EMBL" id="CAJOBA010077682">
    <property type="protein sequence ID" value="CAF4425851.1"/>
    <property type="molecule type" value="Genomic_DNA"/>
</dbReference>
<evidence type="ECO:0000256" key="1">
    <source>
        <dbReference type="SAM" id="MobiDB-lite"/>
    </source>
</evidence>